<dbReference type="InterPro" id="IPR051686">
    <property type="entry name" value="Lipoprotein_DolP"/>
</dbReference>
<dbReference type="Pfam" id="PF04972">
    <property type="entry name" value="BON"/>
    <property type="match status" value="3"/>
</dbReference>
<dbReference type="InterPro" id="IPR007055">
    <property type="entry name" value="BON_dom"/>
</dbReference>
<dbReference type="EMBL" id="PQFZ01000020">
    <property type="protein sequence ID" value="POR47145.1"/>
    <property type="molecule type" value="Genomic_DNA"/>
</dbReference>
<reference evidence="3 4" key="1">
    <citation type="submission" date="2018-01" db="EMBL/GenBank/DDBJ databases">
        <title>Genomic Encyclopedia of Type Strains, Phase III (KMG-III): the genomes of soil and plant-associated and newly described type strains.</title>
        <authorList>
            <person name="Whitman W."/>
        </authorList>
    </citation>
    <scope>NUCLEOTIDE SEQUENCE [LARGE SCALE GENOMIC DNA]</scope>
    <source>
        <strain evidence="3 4">1131</strain>
    </source>
</reference>
<dbReference type="SMART" id="SM00749">
    <property type="entry name" value="BON"/>
    <property type="match status" value="3"/>
</dbReference>
<dbReference type="Proteomes" id="UP000236919">
    <property type="component" value="Unassembled WGS sequence"/>
</dbReference>
<keyword evidence="1" id="KW-0732">Signal</keyword>
<dbReference type="PANTHER" id="PTHR34606:SF4">
    <property type="entry name" value="OUTER MEMBRANE LIPOPROTEIN DOLP"/>
    <property type="match status" value="1"/>
</dbReference>
<comment type="caution">
    <text evidence="3">The sequence shown here is derived from an EMBL/GenBank/DDBJ whole genome shotgun (WGS) entry which is preliminary data.</text>
</comment>
<proteinExistence type="predicted"/>
<feature type="domain" description="BON" evidence="2">
    <location>
        <begin position="2"/>
        <end position="70"/>
    </location>
</feature>
<evidence type="ECO:0000313" key="3">
    <source>
        <dbReference type="EMBL" id="POR47145.1"/>
    </source>
</evidence>
<evidence type="ECO:0000259" key="2">
    <source>
        <dbReference type="PROSITE" id="PS50914"/>
    </source>
</evidence>
<dbReference type="PROSITE" id="PS50914">
    <property type="entry name" value="BON"/>
    <property type="match status" value="3"/>
</dbReference>
<evidence type="ECO:0000313" key="4">
    <source>
        <dbReference type="Proteomes" id="UP000236919"/>
    </source>
</evidence>
<name>A0A2S4LXN6_9HYPH</name>
<dbReference type="RefSeq" id="WP_103720717.1">
    <property type="nucleotide sequence ID" value="NZ_PQFZ01000020.1"/>
</dbReference>
<dbReference type="Gene3D" id="3.30.1340.30">
    <property type="match status" value="3"/>
</dbReference>
<dbReference type="AlphaFoldDB" id="A0A2S4LXN6"/>
<feature type="domain" description="BON" evidence="2">
    <location>
        <begin position="147"/>
        <end position="215"/>
    </location>
</feature>
<accession>A0A2S4LXN6</accession>
<dbReference type="InterPro" id="IPR014004">
    <property type="entry name" value="Transpt-assoc_nodulatn_dom_bac"/>
</dbReference>
<dbReference type="PANTHER" id="PTHR34606">
    <property type="entry name" value="BON DOMAIN-CONTAINING PROTEIN"/>
    <property type="match status" value="1"/>
</dbReference>
<feature type="domain" description="BON" evidence="2">
    <location>
        <begin position="77"/>
        <end position="144"/>
    </location>
</feature>
<sequence>MTDKQLRLTIIDELDFEPSVEAAHIGVAVENGVVTLSGHVRSYAEKIAAEKAVRRVKGVRAIAEEIEVRYPHDKKTSDTEIAQRALSIIAWDVTVPDAVKVKVEKGWVQLSGTVDWQYQRQAAENAIRKLSGVVGVSNLIELKPRASASDVKKAIEDALKRNAELEASTIRVTVGNDNRVTLDGKVHAWYERGVAERAAWSAPGVKAVEDHLMVA</sequence>
<gene>
    <name evidence="3" type="ORF">CYD53_12035</name>
</gene>
<evidence type="ECO:0000256" key="1">
    <source>
        <dbReference type="ARBA" id="ARBA00022729"/>
    </source>
</evidence>
<organism evidence="3 4">
    <name type="scientific">Bosea psychrotolerans</name>
    <dbReference type="NCBI Taxonomy" id="1871628"/>
    <lineage>
        <taxon>Bacteria</taxon>
        <taxon>Pseudomonadati</taxon>
        <taxon>Pseudomonadota</taxon>
        <taxon>Alphaproteobacteria</taxon>
        <taxon>Hyphomicrobiales</taxon>
        <taxon>Boseaceae</taxon>
        <taxon>Bosea</taxon>
    </lineage>
</organism>
<dbReference type="OrthoDB" id="870892at2"/>
<protein>
    <submittedName>
        <fullName evidence="3">Osmotically-inducible protein OsmY</fullName>
    </submittedName>
</protein>
<keyword evidence="4" id="KW-1185">Reference proteome</keyword>